<protein>
    <submittedName>
        <fullName evidence="1">Uncharacterized protein</fullName>
    </submittedName>
</protein>
<proteinExistence type="predicted"/>
<gene>
    <name evidence="1" type="ORF">VP01_722g6</name>
</gene>
<reference evidence="1 2" key="1">
    <citation type="submission" date="2015-08" db="EMBL/GenBank/DDBJ databases">
        <title>Next Generation Sequencing and Analysis of the Genome of Puccinia sorghi L Schw, the Causal Agent of Maize Common Rust.</title>
        <authorList>
            <person name="Rochi L."/>
            <person name="Burguener G."/>
            <person name="Darino M."/>
            <person name="Turjanski A."/>
            <person name="Kreff E."/>
            <person name="Dieguez M.J."/>
            <person name="Sacco F."/>
        </authorList>
    </citation>
    <scope>NUCLEOTIDE SEQUENCE [LARGE SCALE GENOMIC DNA]</scope>
    <source>
        <strain evidence="1 2">RO10H11247</strain>
    </source>
</reference>
<dbReference type="Proteomes" id="UP000037035">
    <property type="component" value="Unassembled WGS sequence"/>
</dbReference>
<keyword evidence="2" id="KW-1185">Reference proteome</keyword>
<name>A0A0L6UFC9_9BASI</name>
<dbReference type="AlphaFoldDB" id="A0A0L6UFC9"/>
<sequence length="118" mass="13155">MLLEAKKNLLHYNSLALFIQGGQSSAEKSGCAALKHIVTQAMHFILRKVEVVWPGVPLTPSTNTDRVDNAGIMNRKEVEGLIEELQGQRWDFLKRVFKLLGEPPNREPLISASMCING</sequence>
<dbReference type="VEuPathDB" id="FungiDB:VP01_722g6"/>
<comment type="caution">
    <text evidence="1">The sequence shown here is derived from an EMBL/GenBank/DDBJ whole genome shotgun (WGS) entry which is preliminary data.</text>
</comment>
<evidence type="ECO:0000313" key="1">
    <source>
        <dbReference type="EMBL" id="KNZ46475.1"/>
    </source>
</evidence>
<dbReference type="EMBL" id="LAVV01012639">
    <property type="protein sequence ID" value="KNZ46475.1"/>
    <property type="molecule type" value="Genomic_DNA"/>
</dbReference>
<accession>A0A0L6UFC9</accession>
<evidence type="ECO:0000313" key="2">
    <source>
        <dbReference type="Proteomes" id="UP000037035"/>
    </source>
</evidence>
<organism evidence="1 2">
    <name type="scientific">Puccinia sorghi</name>
    <dbReference type="NCBI Taxonomy" id="27349"/>
    <lineage>
        <taxon>Eukaryota</taxon>
        <taxon>Fungi</taxon>
        <taxon>Dikarya</taxon>
        <taxon>Basidiomycota</taxon>
        <taxon>Pucciniomycotina</taxon>
        <taxon>Pucciniomycetes</taxon>
        <taxon>Pucciniales</taxon>
        <taxon>Pucciniaceae</taxon>
        <taxon>Puccinia</taxon>
    </lineage>
</organism>